<dbReference type="SUPFAM" id="SSF48452">
    <property type="entry name" value="TPR-like"/>
    <property type="match status" value="1"/>
</dbReference>
<accession>A0ABU5CWE9</accession>
<dbReference type="Proteomes" id="UP001275315">
    <property type="component" value="Unassembled WGS sequence"/>
</dbReference>
<dbReference type="SMART" id="SM00530">
    <property type="entry name" value="HTH_XRE"/>
    <property type="match status" value="1"/>
</dbReference>
<evidence type="ECO:0000313" key="3">
    <source>
        <dbReference type="Proteomes" id="UP001275315"/>
    </source>
</evidence>
<dbReference type="SUPFAM" id="SSF47413">
    <property type="entry name" value="lambda repressor-like DNA-binding domains"/>
    <property type="match status" value="1"/>
</dbReference>
<keyword evidence="3" id="KW-1185">Reference proteome</keyword>
<proteinExistence type="predicted"/>
<sequence length="404" mass="47648">MYEGRIIKFYREKYGMTQEQLGLGICSTTHISKIERGLTEYSPEITSLLAKRLHIHMEQELDKLKNIKEKLDLWHEMIIALNMEAASKIYSELANNELIEISNYHALYQLLTLKYHIRQGNSADIKRELSVIAKEYERLPPFEQNLYKHVVGIYELFMNNYAKSIQVLKSIHFDDYSNALVYYDLATAYHCNNLPILAYYYAEKALLLYKQKNNFLGIIDTENLMIIQLESGQHRDFKETAEHFEELIKICDLCHAPDKKAKLLHNFAYECLRREKYKMALDLYNESMQLKEKYTGIYLLSLEGYIRAGLEGNLLSREALLENVHEGLEIAGVTKDRLYSFILHLHKYSLMGREKRYYQYLTEKALPFFKNKDTSSLLRNMKRNCFPITSEQAKKIKHCKLLRQ</sequence>
<dbReference type="Pfam" id="PF01381">
    <property type="entry name" value="HTH_3"/>
    <property type="match status" value="1"/>
</dbReference>
<feature type="domain" description="HTH cro/C1-type" evidence="1">
    <location>
        <begin position="7"/>
        <end position="61"/>
    </location>
</feature>
<dbReference type="Gene3D" id="1.25.40.1000">
    <property type="match status" value="1"/>
</dbReference>
<dbReference type="PROSITE" id="PS50943">
    <property type="entry name" value="HTH_CROC1"/>
    <property type="match status" value="1"/>
</dbReference>
<protein>
    <submittedName>
        <fullName evidence="2">Helix-turn-helix transcriptional regulator</fullName>
    </submittedName>
</protein>
<dbReference type="CDD" id="cd00093">
    <property type="entry name" value="HTH_XRE"/>
    <property type="match status" value="1"/>
</dbReference>
<gene>
    <name evidence="2" type="ORF">RWD45_18560</name>
</gene>
<evidence type="ECO:0000313" key="2">
    <source>
        <dbReference type="EMBL" id="MDY0410186.1"/>
    </source>
</evidence>
<comment type="caution">
    <text evidence="2">The sequence shown here is derived from an EMBL/GenBank/DDBJ whole genome shotgun (WGS) entry which is preliminary data.</text>
</comment>
<reference evidence="2 3" key="1">
    <citation type="submission" date="2023-10" db="EMBL/GenBank/DDBJ databases">
        <title>Virgibacillus soli CC-YMP-6 genome.</title>
        <authorList>
            <person name="Miliotis G."/>
            <person name="Sengupta P."/>
            <person name="Hameed A."/>
            <person name="Chuvochina M."/>
            <person name="Mcdonagh F."/>
            <person name="Simpson A.C."/>
            <person name="Singh N.K."/>
            <person name="Rekha P.D."/>
            <person name="Raman K."/>
            <person name="Hugenholtz P."/>
            <person name="Venkateswaran K."/>
        </authorList>
    </citation>
    <scope>NUCLEOTIDE SEQUENCE [LARGE SCALE GENOMIC DNA]</scope>
    <source>
        <strain evidence="2 3">CC-YMP-6</strain>
    </source>
</reference>
<dbReference type="EMBL" id="JAWDIQ010000003">
    <property type="protein sequence ID" value="MDY0410186.1"/>
    <property type="molecule type" value="Genomic_DNA"/>
</dbReference>
<dbReference type="Gene3D" id="1.10.260.40">
    <property type="entry name" value="lambda repressor-like DNA-binding domains"/>
    <property type="match status" value="1"/>
</dbReference>
<dbReference type="RefSeq" id="WP_320381051.1">
    <property type="nucleotide sequence ID" value="NZ_JAWDIQ010000003.1"/>
</dbReference>
<evidence type="ECO:0000259" key="1">
    <source>
        <dbReference type="PROSITE" id="PS50943"/>
    </source>
</evidence>
<dbReference type="InterPro" id="IPR001387">
    <property type="entry name" value="Cro/C1-type_HTH"/>
</dbReference>
<dbReference type="InterPro" id="IPR010982">
    <property type="entry name" value="Lambda_DNA-bd_dom_sf"/>
</dbReference>
<organism evidence="2 3">
    <name type="scientific">Paracerasibacillus soli</name>
    <dbReference type="NCBI Taxonomy" id="480284"/>
    <lineage>
        <taxon>Bacteria</taxon>
        <taxon>Bacillati</taxon>
        <taxon>Bacillota</taxon>
        <taxon>Bacilli</taxon>
        <taxon>Bacillales</taxon>
        <taxon>Bacillaceae</taxon>
        <taxon>Paracerasibacillus</taxon>
    </lineage>
</organism>
<dbReference type="Gene3D" id="1.25.40.10">
    <property type="entry name" value="Tetratricopeptide repeat domain"/>
    <property type="match status" value="1"/>
</dbReference>
<dbReference type="InterPro" id="IPR011990">
    <property type="entry name" value="TPR-like_helical_dom_sf"/>
</dbReference>
<name>A0ABU5CWE9_9BACI</name>